<dbReference type="Pfam" id="PF04296">
    <property type="entry name" value="YlxR"/>
    <property type="match status" value="1"/>
</dbReference>
<dbReference type="Gene3D" id="3.30.1330.30">
    <property type="match status" value="1"/>
</dbReference>
<dbReference type="SUPFAM" id="SSF64376">
    <property type="entry name" value="YlxR-like"/>
    <property type="match status" value="1"/>
</dbReference>
<feature type="domain" description="YlxR" evidence="2">
    <location>
        <begin position="15"/>
        <end position="90"/>
    </location>
</feature>
<protein>
    <submittedName>
        <fullName evidence="3">RNA-binding protein</fullName>
    </submittedName>
</protein>
<dbReference type="PANTHER" id="PTHR34215">
    <property type="entry name" value="BLL0784 PROTEIN"/>
    <property type="match status" value="1"/>
</dbReference>
<evidence type="ECO:0000313" key="4">
    <source>
        <dbReference type="Proteomes" id="UP001595443"/>
    </source>
</evidence>
<dbReference type="InterPro" id="IPR035931">
    <property type="entry name" value="YlxR-like_sf"/>
</dbReference>
<reference evidence="4" key="1">
    <citation type="journal article" date="2019" name="Int. J. Syst. Evol. Microbiol.">
        <title>The Global Catalogue of Microorganisms (GCM) 10K type strain sequencing project: providing services to taxonomists for standard genome sequencing and annotation.</title>
        <authorList>
            <consortium name="The Broad Institute Genomics Platform"/>
            <consortium name="The Broad Institute Genome Sequencing Center for Infectious Disease"/>
            <person name="Wu L."/>
            <person name="Ma J."/>
        </authorList>
    </citation>
    <scope>NUCLEOTIDE SEQUENCE [LARGE SCALE GENOMIC DNA]</scope>
    <source>
        <strain evidence="4">KCTC 62192</strain>
    </source>
</reference>
<evidence type="ECO:0000256" key="1">
    <source>
        <dbReference type="SAM" id="MobiDB-lite"/>
    </source>
</evidence>
<gene>
    <name evidence="3" type="ORF">ACFOES_02790</name>
</gene>
<feature type="compositionally biased region" description="Basic and acidic residues" evidence="1">
    <location>
        <begin position="8"/>
        <end position="17"/>
    </location>
</feature>
<accession>A0ABV7AD78</accession>
<dbReference type="NCBIfam" id="NF006622">
    <property type="entry name" value="PRK09190.1"/>
    <property type="match status" value="1"/>
</dbReference>
<dbReference type="EMBL" id="JBHRSK010000003">
    <property type="protein sequence ID" value="MFC2967011.1"/>
    <property type="molecule type" value="Genomic_DNA"/>
</dbReference>
<dbReference type="InterPro" id="IPR007393">
    <property type="entry name" value="YlxR_dom"/>
</dbReference>
<dbReference type="InterPro" id="IPR029064">
    <property type="entry name" value="Ribosomal_eL30-like_sf"/>
</dbReference>
<evidence type="ECO:0000313" key="3">
    <source>
        <dbReference type="EMBL" id="MFC2967011.1"/>
    </source>
</evidence>
<feature type="region of interest" description="Disordered" evidence="1">
    <location>
        <begin position="1"/>
        <end position="20"/>
    </location>
</feature>
<proteinExistence type="predicted"/>
<dbReference type="PANTHER" id="PTHR34215:SF1">
    <property type="entry name" value="YLXR DOMAIN-CONTAINING PROTEIN"/>
    <property type="match status" value="1"/>
</dbReference>
<dbReference type="CDD" id="cd00279">
    <property type="entry name" value="YlxR"/>
    <property type="match status" value="1"/>
</dbReference>
<dbReference type="Gene3D" id="3.30.1230.10">
    <property type="entry name" value="YlxR-like"/>
    <property type="match status" value="1"/>
</dbReference>
<evidence type="ECO:0000259" key="2">
    <source>
        <dbReference type="Pfam" id="PF04296"/>
    </source>
</evidence>
<sequence length="209" mass="22004">MTRGGHKSQGDGPERRCIATGETGPKFGLIRFVVAPDGRVVPDVLERLPGRGIWVSADRKALEKAVSKGLFARAAKRPVTVPDDLADETEAVLARRVVELVSLARKAGEAVCGFEKVKDWLAKGEAKILLQASDGSARGKSKLWTPEGGRYFDCLTAQELGLAFGREHAIHGALAAGGLASRVVQDAARLAGLRGGIGGKAVGKDTKDV</sequence>
<dbReference type="Proteomes" id="UP001595443">
    <property type="component" value="Unassembled WGS sequence"/>
</dbReference>
<name>A0ABV7AD78_9RHOB</name>
<comment type="caution">
    <text evidence="3">The sequence shown here is derived from an EMBL/GenBank/DDBJ whole genome shotgun (WGS) entry which is preliminary data.</text>
</comment>
<keyword evidence="4" id="KW-1185">Reference proteome</keyword>
<dbReference type="SUPFAM" id="SSF55315">
    <property type="entry name" value="L30e-like"/>
    <property type="match status" value="1"/>
</dbReference>
<organism evidence="3 4">
    <name type="scientific">Acidimangrovimonas pyrenivorans</name>
    <dbReference type="NCBI Taxonomy" id="2030798"/>
    <lineage>
        <taxon>Bacteria</taxon>
        <taxon>Pseudomonadati</taxon>
        <taxon>Pseudomonadota</taxon>
        <taxon>Alphaproteobacteria</taxon>
        <taxon>Rhodobacterales</taxon>
        <taxon>Paracoccaceae</taxon>
        <taxon>Acidimangrovimonas</taxon>
    </lineage>
</organism>
<dbReference type="RefSeq" id="WP_377831639.1">
    <property type="nucleotide sequence ID" value="NZ_JBHRSK010000003.1"/>
</dbReference>
<dbReference type="InterPro" id="IPR037465">
    <property type="entry name" value="YlxR"/>
</dbReference>